<dbReference type="GO" id="GO:0009245">
    <property type="term" value="P:lipid A biosynthetic process"/>
    <property type="evidence" value="ECO:0007669"/>
    <property type="project" value="UniProtKB-UniRule"/>
</dbReference>
<dbReference type="InterPro" id="IPR020573">
    <property type="entry name" value="UDP_GlcNAc_AcTrfase_non-rep"/>
</dbReference>
<proteinExistence type="inferred from homology"/>
<dbReference type="Proteomes" id="UP000214610">
    <property type="component" value="Unassembled WGS sequence"/>
</dbReference>
<dbReference type="HAMAP" id="MF_00523">
    <property type="entry name" value="LpxD"/>
    <property type="match status" value="1"/>
</dbReference>
<feature type="active site" description="Proton acceptor" evidence="7">
    <location>
        <position position="258"/>
    </location>
</feature>
<keyword evidence="10" id="KW-1185">Reference proteome</keyword>
<comment type="catalytic activity">
    <reaction evidence="7">
        <text>a UDP-3-O-[(3R)-3-hydroxyacyl]-alpha-D-glucosamine + a (3R)-hydroxyacyl-[ACP] = a UDP-2-N,3-O-bis[(3R)-3-hydroxyacyl]-alpha-D-glucosamine + holo-[ACP] + H(+)</text>
        <dbReference type="Rhea" id="RHEA:53836"/>
        <dbReference type="Rhea" id="RHEA-COMP:9685"/>
        <dbReference type="Rhea" id="RHEA-COMP:9945"/>
        <dbReference type="ChEBI" id="CHEBI:15378"/>
        <dbReference type="ChEBI" id="CHEBI:64479"/>
        <dbReference type="ChEBI" id="CHEBI:78827"/>
        <dbReference type="ChEBI" id="CHEBI:137740"/>
        <dbReference type="ChEBI" id="CHEBI:137748"/>
        <dbReference type="EC" id="2.3.1.191"/>
    </reaction>
</comment>
<keyword evidence="1 7" id="KW-0444">Lipid biosynthesis</keyword>
<keyword evidence="4 7" id="KW-0677">Repeat</keyword>
<dbReference type="UniPathway" id="UPA00973"/>
<evidence type="ECO:0000256" key="1">
    <source>
        <dbReference type="ARBA" id="ARBA00022516"/>
    </source>
</evidence>
<dbReference type="PROSITE" id="PS00101">
    <property type="entry name" value="HEXAPEP_TRANSFERASES"/>
    <property type="match status" value="1"/>
</dbReference>
<dbReference type="GO" id="GO:0103118">
    <property type="term" value="F:UDP-3-O-[(3R)-3-hydroxyacyl]-glucosamine N-acyltransferase activity"/>
    <property type="evidence" value="ECO:0007669"/>
    <property type="project" value="UniProtKB-EC"/>
</dbReference>
<dbReference type="Pfam" id="PF00132">
    <property type="entry name" value="Hexapep"/>
    <property type="match status" value="2"/>
</dbReference>
<keyword evidence="5 7" id="KW-0443">Lipid metabolism</keyword>
<comment type="function">
    <text evidence="7">Catalyzes the N-acylation of UDP-3-O-acylglucosamine using 3-hydroxyacyl-ACP as the acyl donor. Is involved in the biosynthesis of lipid A, a phosphorylated glycolipid that anchors the lipopolysaccharide to the outer membrane of the cell.</text>
</comment>
<dbReference type="AlphaFoldDB" id="A0A227KNG9"/>
<evidence type="ECO:0000256" key="5">
    <source>
        <dbReference type="ARBA" id="ARBA00023098"/>
    </source>
</evidence>
<keyword evidence="3 7" id="KW-0808">Transferase</keyword>
<dbReference type="NCBIfam" id="TIGR01853">
    <property type="entry name" value="lipid_A_lpxD"/>
    <property type="match status" value="1"/>
</dbReference>
<comment type="caution">
    <text evidence="9">The sequence shown here is derived from an EMBL/GenBank/DDBJ whole genome shotgun (WGS) entry which is preliminary data.</text>
</comment>
<dbReference type="Gene3D" id="3.40.1390.10">
    <property type="entry name" value="MurE/MurF, N-terminal domain"/>
    <property type="match status" value="1"/>
</dbReference>
<comment type="similarity">
    <text evidence="7">Belongs to the transferase hexapeptide repeat family. LpxD subfamily.</text>
</comment>
<dbReference type="PANTHER" id="PTHR43378">
    <property type="entry name" value="UDP-3-O-ACYLGLUCOSAMINE N-ACYLTRANSFERASE"/>
    <property type="match status" value="1"/>
</dbReference>
<evidence type="ECO:0000256" key="7">
    <source>
        <dbReference type="HAMAP-Rule" id="MF_00523"/>
    </source>
</evidence>
<name>A0A227KNG9_9BURK</name>
<evidence type="ECO:0000259" key="8">
    <source>
        <dbReference type="Pfam" id="PF04613"/>
    </source>
</evidence>
<feature type="domain" description="UDP-3-O-[3-hydroxymyristoyl] glucosamine N-acyltransferase non-repeat region" evidence="8">
    <location>
        <begin position="37"/>
        <end position="107"/>
    </location>
</feature>
<dbReference type="InterPro" id="IPR001451">
    <property type="entry name" value="Hexapep"/>
</dbReference>
<keyword evidence="2 7" id="KW-0441">Lipid A biosynthesis</keyword>
<dbReference type="Gene3D" id="2.160.10.10">
    <property type="entry name" value="Hexapeptide repeat proteins"/>
    <property type="match status" value="1"/>
</dbReference>
<dbReference type="PANTHER" id="PTHR43378:SF2">
    <property type="entry name" value="UDP-3-O-ACYLGLUCOSAMINE N-ACYLTRANSFERASE 1, MITOCHONDRIAL-RELATED"/>
    <property type="match status" value="1"/>
</dbReference>
<evidence type="ECO:0000313" key="10">
    <source>
        <dbReference type="Proteomes" id="UP000214610"/>
    </source>
</evidence>
<evidence type="ECO:0000313" key="9">
    <source>
        <dbReference type="EMBL" id="OXE49632.1"/>
    </source>
</evidence>
<organism evidence="9 10">
    <name type="scientific">Turicimonas muris</name>
    <dbReference type="NCBI Taxonomy" id="1796652"/>
    <lineage>
        <taxon>Bacteria</taxon>
        <taxon>Pseudomonadati</taxon>
        <taxon>Pseudomonadota</taxon>
        <taxon>Betaproteobacteria</taxon>
        <taxon>Burkholderiales</taxon>
        <taxon>Sutterellaceae</taxon>
        <taxon>Turicimonas</taxon>
    </lineage>
</organism>
<accession>A0A227KNG9</accession>
<evidence type="ECO:0000256" key="6">
    <source>
        <dbReference type="ARBA" id="ARBA00023315"/>
    </source>
</evidence>
<comment type="subunit">
    <text evidence="7">Homotrimer.</text>
</comment>
<dbReference type="CDD" id="cd03352">
    <property type="entry name" value="LbH_LpxD"/>
    <property type="match status" value="1"/>
</dbReference>
<dbReference type="EMBL" id="NHMP01000003">
    <property type="protein sequence ID" value="OXE49632.1"/>
    <property type="molecule type" value="Genomic_DNA"/>
</dbReference>
<keyword evidence="6 7" id="KW-0012">Acyltransferase</keyword>
<protein>
    <recommendedName>
        <fullName evidence="7">UDP-3-O-acylglucosamine N-acyltransferase</fullName>
        <ecNumber evidence="7">2.3.1.191</ecNumber>
    </recommendedName>
</protein>
<dbReference type="Pfam" id="PF04613">
    <property type="entry name" value="LpxD"/>
    <property type="match status" value="1"/>
</dbReference>
<gene>
    <name evidence="7" type="primary">lpxD</name>
    <name evidence="9" type="ORF">ADH67_05725</name>
</gene>
<comment type="pathway">
    <text evidence="7">Bacterial outer membrane biogenesis; LPS lipid A biosynthesis.</text>
</comment>
<dbReference type="GO" id="GO:0016410">
    <property type="term" value="F:N-acyltransferase activity"/>
    <property type="evidence" value="ECO:0007669"/>
    <property type="project" value="InterPro"/>
</dbReference>
<dbReference type="InterPro" id="IPR007691">
    <property type="entry name" value="LpxD"/>
</dbReference>
<dbReference type="InterPro" id="IPR018357">
    <property type="entry name" value="Hexapep_transf_CS"/>
</dbReference>
<dbReference type="GO" id="GO:0016020">
    <property type="term" value="C:membrane"/>
    <property type="evidence" value="ECO:0007669"/>
    <property type="project" value="GOC"/>
</dbReference>
<dbReference type="InterPro" id="IPR011004">
    <property type="entry name" value="Trimer_LpxA-like_sf"/>
</dbReference>
<dbReference type="GeneID" id="78361529"/>
<evidence type="ECO:0000256" key="2">
    <source>
        <dbReference type="ARBA" id="ARBA00022556"/>
    </source>
</evidence>
<dbReference type="EC" id="2.3.1.191" evidence="7"/>
<evidence type="ECO:0000256" key="4">
    <source>
        <dbReference type="ARBA" id="ARBA00022737"/>
    </source>
</evidence>
<dbReference type="RefSeq" id="WP_066592970.1">
    <property type="nucleotide sequence ID" value="NZ_CAJTBZ010000011.1"/>
</dbReference>
<evidence type="ECO:0000256" key="3">
    <source>
        <dbReference type="ARBA" id="ARBA00022679"/>
    </source>
</evidence>
<dbReference type="NCBIfam" id="NF002060">
    <property type="entry name" value="PRK00892.1"/>
    <property type="match status" value="1"/>
</dbReference>
<reference evidence="10" key="1">
    <citation type="submission" date="2017-05" db="EMBL/GenBank/DDBJ databases">
        <title>Improved OligoMM genomes.</title>
        <authorList>
            <person name="Garzetti D."/>
        </authorList>
    </citation>
    <scope>NUCLEOTIDE SEQUENCE [LARGE SCALE GENOMIC DNA]</scope>
    <source>
        <strain evidence="10">YL45</strain>
    </source>
</reference>
<sequence>MIHKTGPITLIDLVDRIKELSNDTLLSTISANGQNEKINMIAPLETAGHGDVAFLASPKYREEAKNCKATALVLTEEDKHAIWGDKDPERITVITKNPYAWFAYALQVMLPEVKPEPGISPKATIEDGAVVDPTATVEPGVVIKAGAKIGAKAWIGANSVISEGVEIGEGTHLYPNVNIYYGCKIGRRNVIHSGAVIGADGFGFAPLDKMYVKIPQVGTVVTGDDVEIGANTCIDRGALNNTTIGNGTKIDDLVMIGHNCKVGNNVVLSGRVGMAGSTTIGDNCQAGGGAGFAGHLSVPAGTIIGGGAGVPGTIDAPGYYAGYMPALPHKEFFNILSVIKRLPEMRRSLKRVEAKLDSLNKTE</sequence>
<dbReference type="SUPFAM" id="SSF51161">
    <property type="entry name" value="Trimeric LpxA-like enzymes"/>
    <property type="match status" value="1"/>
</dbReference>